<dbReference type="PANTHER" id="PTHR23331">
    <property type="entry name" value="CXYORF1"/>
    <property type="match status" value="1"/>
</dbReference>
<dbReference type="Pfam" id="PF11945">
    <property type="entry name" value="WASH_WAHD"/>
    <property type="match status" value="1"/>
</dbReference>
<organism evidence="10 11">
    <name type="scientific">Cyprinus carpio</name>
    <name type="common">Common carp</name>
    <dbReference type="NCBI Taxonomy" id="7962"/>
    <lineage>
        <taxon>Eukaryota</taxon>
        <taxon>Metazoa</taxon>
        <taxon>Chordata</taxon>
        <taxon>Craniata</taxon>
        <taxon>Vertebrata</taxon>
        <taxon>Euteleostomi</taxon>
        <taxon>Actinopterygii</taxon>
        <taxon>Neopterygii</taxon>
        <taxon>Teleostei</taxon>
        <taxon>Ostariophysi</taxon>
        <taxon>Cypriniformes</taxon>
        <taxon>Cyprinidae</taxon>
        <taxon>Cyprininae</taxon>
        <taxon>Cyprinus</taxon>
    </lineage>
</organism>
<dbReference type="GO" id="GO:0031901">
    <property type="term" value="C:early endosome membrane"/>
    <property type="evidence" value="ECO:0007669"/>
    <property type="project" value="UniProtKB-SubCell"/>
</dbReference>
<evidence type="ECO:0000256" key="5">
    <source>
        <dbReference type="ARBA" id="ARBA00022753"/>
    </source>
</evidence>
<dbReference type="AlphaFoldDB" id="A0A8C1TA55"/>
<keyword evidence="7" id="KW-0009">Actin-binding</keyword>
<evidence type="ECO:0000256" key="3">
    <source>
        <dbReference type="ARBA" id="ARBA00005602"/>
    </source>
</evidence>
<evidence type="ECO:0000313" key="11">
    <source>
        <dbReference type="Proteomes" id="UP000694700"/>
    </source>
</evidence>
<dbReference type="GO" id="GO:0006887">
    <property type="term" value="P:exocytosis"/>
    <property type="evidence" value="ECO:0007669"/>
    <property type="project" value="TreeGrafter"/>
</dbReference>
<dbReference type="InterPro" id="IPR021854">
    <property type="entry name" value="WASH1_WAHD"/>
</dbReference>
<dbReference type="GO" id="GO:0042147">
    <property type="term" value="P:retrograde transport, endosome to Golgi"/>
    <property type="evidence" value="ECO:0007669"/>
    <property type="project" value="TreeGrafter"/>
</dbReference>
<comment type="similarity">
    <text evidence="3">Belongs to the WASH1 family.</text>
</comment>
<keyword evidence="5" id="KW-0967">Endosome</keyword>
<dbReference type="GO" id="GO:0003779">
    <property type="term" value="F:actin binding"/>
    <property type="evidence" value="ECO:0007669"/>
    <property type="project" value="UniProtKB-KW"/>
</dbReference>
<feature type="compositionally biased region" description="Pro residues" evidence="8">
    <location>
        <begin position="289"/>
        <end position="307"/>
    </location>
</feature>
<evidence type="ECO:0000259" key="9">
    <source>
        <dbReference type="Pfam" id="PF11945"/>
    </source>
</evidence>
<feature type="domain" description="WASH1 WAHD" evidence="9">
    <location>
        <begin position="34"/>
        <end position="284"/>
    </location>
</feature>
<evidence type="ECO:0000256" key="4">
    <source>
        <dbReference type="ARBA" id="ARBA00022448"/>
    </source>
</evidence>
<sequence>RSHLTDRHFLNGKVHVYYMWALWKKRMHLTWFGFDRVSQSVEKNRVHLQSVTDRIKLAQARVQKIKGSKKATKVFSSAKYPAPEKLQEYSSIFTGAVDPASQKRPRFKVQSKLRPLDDKALQEKLMYFPVCVNTKKRSEDETKEGLGSLPRNVNSVSSLLLFNTTENLYKKYVFLDPLAGAVTKTHTMLETEKEDKPFDAPLSITKREQLERQTAENYFYVPDLGQVPEIDVPSYLPDLPGIADDLMYSADLGPGFAPSVPASNSIPELPSFGTEHDESSGSEATQVSVPPPGTSPAPPPPPPPPPITADSTDATSSQAPPTGIVKGAPTEVLKPSDGRASLLESIRNAGGIGKANLRNVKGRKMEKKKQKEQEQVGAAVSGGNLMSDLFNKLAMRRKGISGKGPAGGDSSEAPASSGGAFARMSDVIPPLPAPQQPTADDEDDWEA</sequence>
<dbReference type="GO" id="GO:0043014">
    <property type="term" value="F:alpha-tubulin binding"/>
    <property type="evidence" value="ECO:0007669"/>
    <property type="project" value="InterPro"/>
</dbReference>
<accession>A0A8C1TA55</accession>
<feature type="compositionally biased region" description="Polar residues" evidence="8">
    <location>
        <begin position="309"/>
        <end position="320"/>
    </location>
</feature>
<dbReference type="InterPro" id="IPR028290">
    <property type="entry name" value="WASH1"/>
</dbReference>
<evidence type="ECO:0000256" key="2">
    <source>
        <dbReference type="ARBA" id="ARBA00004565"/>
    </source>
</evidence>
<dbReference type="GO" id="GO:0005829">
    <property type="term" value="C:cytosol"/>
    <property type="evidence" value="ECO:0007669"/>
    <property type="project" value="GOC"/>
</dbReference>
<name>A0A8C1TA55_CYPCA</name>
<keyword evidence="6" id="KW-0472">Membrane</keyword>
<dbReference type="GO" id="GO:0043015">
    <property type="term" value="F:gamma-tubulin binding"/>
    <property type="evidence" value="ECO:0007669"/>
    <property type="project" value="TreeGrafter"/>
</dbReference>
<evidence type="ECO:0000256" key="7">
    <source>
        <dbReference type="ARBA" id="ARBA00023203"/>
    </source>
</evidence>
<evidence type="ECO:0000256" key="6">
    <source>
        <dbReference type="ARBA" id="ARBA00023136"/>
    </source>
</evidence>
<feature type="region of interest" description="Disordered" evidence="8">
    <location>
        <begin position="259"/>
        <end position="338"/>
    </location>
</feature>
<evidence type="ECO:0000256" key="1">
    <source>
        <dbReference type="ARBA" id="ARBA00004146"/>
    </source>
</evidence>
<feature type="region of interest" description="Disordered" evidence="8">
    <location>
        <begin position="398"/>
        <end position="447"/>
    </location>
</feature>
<proteinExistence type="inferred from homology"/>
<dbReference type="PANTHER" id="PTHR23331:SF5">
    <property type="entry name" value="WAS PROTEIN FAMILY HOMOLOG 2-RELATED"/>
    <property type="match status" value="1"/>
</dbReference>
<dbReference type="Proteomes" id="UP000694700">
    <property type="component" value="Unplaced"/>
</dbReference>
<keyword evidence="4" id="KW-0813">Transport</keyword>
<comment type="subcellular location">
    <subcellularLocation>
        <location evidence="1">Early endosome membrane</location>
    </subcellularLocation>
    <subcellularLocation>
        <location evidence="2">Recycling endosome membrane</location>
    </subcellularLocation>
</comment>
<protein>
    <submittedName>
        <fullName evidence="10">WAS protein family homolog 1</fullName>
    </submittedName>
</protein>
<dbReference type="GO" id="GO:0071203">
    <property type="term" value="C:WASH complex"/>
    <property type="evidence" value="ECO:0007669"/>
    <property type="project" value="InterPro"/>
</dbReference>
<dbReference type="GO" id="GO:0034314">
    <property type="term" value="P:Arp2/3 complex-mediated actin nucleation"/>
    <property type="evidence" value="ECO:0007669"/>
    <property type="project" value="InterPro"/>
</dbReference>
<reference evidence="10" key="1">
    <citation type="submission" date="2025-08" db="UniProtKB">
        <authorList>
            <consortium name="Ensembl"/>
        </authorList>
    </citation>
    <scope>IDENTIFICATION</scope>
</reference>
<dbReference type="Ensembl" id="ENSCCRT00015019516.1">
    <property type="protein sequence ID" value="ENSCCRP00015018844.1"/>
    <property type="gene ID" value="ENSCCRG00015008202.1"/>
</dbReference>
<dbReference type="GO" id="GO:0032456">
    <property type="term" value="P:endocytic recycling"/>
    <property type="evidence" value="ECO:0007669"/>
    <property type="project" value="TreeGrafter"/>
</dbReference>
<dbReference type="GO" id="GO:0055038">
    <property type="term" value="C:recycling endosome membrane"/>
    <property type="evidence" value="ECO:0007669"/>
    <property type="project" value="UniProtKB-SubCell"/>
</dbReference>
<evidence type="ECO:0000256" key="8">
    <source>
        <dbReference type="SAM" id="MobiDB-lite"/>
    </source>
</evidence>
<evidence type="ECO:0000313" key="10">
    <source>
        <dbReference type="Ensembl" id="ENSCCRP00015018844.1"/>
    </source>
</evidence>